<protein>
    <recommendedName>
        <fullName evidence="3">16S rRNA (uracil(1498)-N(3))-methyltransferase</fullName>
        <ecNumber evidence="3">2.1.1.193</ecNumber>
    </recommendedName>
</protein>
<evidence type="ECO:0000256" key="10">
    <source>
        <dbReference type="ARBA" id="ARBA00047944"/>
    </source>
</evidence>
<evidence type="ECO:0000256" key="1">
    <source>
        <dbReference type="ARBA" id="ARBA00004496"/>
    </source>
</evidence>
<keyword evidence="5" id="KW-0698">rRNA processing</keyword>
<keyword evidence="8" id="KW-0949">S-adenosyl-L-methionine</keyword>
<evidence type="ECO:0000256" key="4">
    <source>
        <dbReference type="ARBA" id="ARBA00022490"/>
    </source>
</evidence>
<dbReference type="CDD" id="cd18084">
    <property type="entry name" value="RsmE-like"/>
    <property type="match status" value="1"/>
</dbReference>
<evidence type="ECO:0000256" key="3">
    <source>
        <dbReference type="ARBA" id="ARBA00012328"/>
    </source>
</evidence>
<proteinExistence type="inferred from homology"/>
<accession>A0AAD7UF24</accession>
<sequence length="273" mass="29775">MNLVLVFAHEVDGDAARLEAKDSRAKHIVRHLRKKVGDSLRVGIVDGPIGEATVSETSGDVVALQLDRTTLRPPPPRPHIEVLLGMPYPGVLKRMWAVWASMGVSRVCVFSAELSDPEYGMTSALTSEVYEPLVLEGLAQSLDTRRPVVDSWHDRKLEDVLAMLPGSADDARLLFDLGDAPSVRDTIDSIPARTILAVGPERGWTDNEVRCFSAAGFVAVSMGKRVLRTDVASIAAIALVSDVLRHMQHRGPSSQHNPSFFDFICPSLDMDTS</sequence>
<dbReference type="InterPro" id="IPR006700">
    <property type="entry name" value="RsmE"/>
</dbReference>
<comment type="similarity">
    <text evidence="2">Belongs to the RNA methyltransferase RsmE family.</text>
</comment>
<dbReference type="InterPro" id="IPR029028">
    <property type="entry name" value="Alpha/beta_knot_MTases"/>
</dbReference>
<dbReference type="GO" id="GO:0070042">
    <property type="term" value="F:rRNA (uridine-N3-)-methyltransferase activity"/>
    <property type="evidence" value="ECO:0007669"/>
    <property type="project" value="TreeGrafter"/>
</dbReference>
<dbReference type="GO" id="GO:0070475">
    <property type="term" value="P:rRNA base methylation"/>
    <property type="evidence" value="ECO:0007669"/>
    <property type="project" value="TreeGrafter"/>
</dbReference>
<keyword evidence="4" id="KW-0963">Cytoplasm</keyword>
<dbReference type="AlphaFoldDB" id="A0AAD7UF24"/>
<dbReference type="NCBIfam" id="TIGR00046">
    <property type="entry name" value="RsmE family RNA methyltransferase"/>
    <property type="match status" value="1"/>
</dbReference>
<evidence type="ECO:0000313" key="12">
    <source>
        <dbReference type="EMBL" id="KAJ8602498.1"/>
    </source>
</evidence>
<dbReference type="SUPFAM" id="SSF75217">
    <property type="entry name" value="alpha/beta knot"/>
    <property type="match status" value="1"/>
</dbReference>
<evidence type="ECO:0000256" key="9">
    <source>
        <dbReference type="ARBA" id="ARBA00025699"/>
    </source>
</evidence>
<dbReference type="PANTHER" id="PTHR30027">
    <property type="entry name" value="RIBOSOMAL RNA SMALL SUBUNIT METHYLTRANSFERASE E"/>
    <property type="match status" value="1"/>
</dbReference>
<reference evidence="12" key="1">
    <citation type="submission" date="2023-01" db="EMBL/GenBank/DDBJ databases">
        <title>Metagenome sequencing of chrysophaentin producing Chrysophaeum taylorii.</title>
        <authorList>
            <person name="Davison J."/>
            <person name="Bewley C."/>
        </authorList>
    </citation>
    <scope>NUCLEOTIDE SEQUENCE</scope>
    <source>
        <strain evidence="12">NIES-1699</strain>
    </source>
</reference>
<evidence type="ECO:0000259" key="11">
    <source>
        <dbReference type="Pfam" id="PF04452"/>
    </source>
</evidence>
<evidence type="ECO:0000256" key="6">
    <source>
        <dbReference type="ARBA" id="ARBA00022603"/>
    </source>
</evidence>
<dbReference type="Proteomes" id="UP001230188">
    <property type="component" value="Unassembled WGS sequence"/>
</dbReference>
<dbReference type="InterPro" id="IPR046886">
    <property type="entry name" value="RsmE_MTase_dom"/>
</dbReference>
<dbReference type="Pfam" id="PF04452">
    <property type="entry name" value="Methyltrans_RNA"/>
    <property type="match status" value="1"/>
</dbReference>
<comment type="function">
    <text evidence="9">Specifically methylates the N3 position of the uracil ring of uridine 1498 (m3U1498) in 16S rRNA. Acts on the fully assembled 30S ribosomal subunit.</text>
</comment>
<dbReference type="EMBL" id="JAQMWT010000379">
    <property type="protein sequence ID" value="KAJ8602498.1"/>
    <property type="molecule type" value="Genomic_DNA"/>
</dbReference>
<evidence type="ECO:0000256" key="5">
    <source>
        <dbReference type="ARBA" id="ARBA00022552"/>
    </source>
</evidence>
<comment type="caution">
    <text evidence="12">The sequence shown here is derived from an EMBL/GenBank/DDBJ whole genome shotgun (WGS) entry which is preliminary data.</text>
</comment>
<organism evidence="12 13">
    <name type="scientific">Chrysophaeum taylorii</name>
    <dbReference type="NCBI Taxonomy" id="2483200"/>
    <lineage>
        <taxon>Eukaryota</taxon>
        <taxon>Sar</taxon>
        <taxon>Stramenopiles</taxon>
        <taxon>Ochrophyta</taxon>
        <taxon>Pelagophyceae</taxon>
        <taxon>Pelagomonadales</taxon>
        <taxon>Pelagomonadaceae</taxon>
        <taxon>Chrysophaeum</taxon>
    </lineage>
</organism>
<evidence type="ECO:0000256" key="7">
    <source>
        <dbReference type="ARBA" id="ARBA00022679"/>
    </source>
</evidence>
<dbReference type="PIRSF" id="PIRSF015601">
    <property type="entry name" value="MTase_slr0722"/>
    <property type="match status" value="1"/>
</dbReference>
<feature type="domain" description="Ribosomal RNA small subunit methyltransferase E methyltransferase" evidence="11">
    <location>
        <begin position="77"/>
        <end position="240"/>
    </location>
</feature>
<evidence type="ECO:0000256" key="2">
    <source>
        <dbReference type="ARBA" id="ARBA00005528"/>
    </source>
</evidence>
<keyword evidence="6" id="KW-0489">Methyltransferase</keyword>
<keyword evidence="7" id="KW-0808">Transferase</keyword>
<dbReference type="EC" id="2.1.1.193" evidence="3"/>
<gene>
    <name evidence="12" type="ORF">CTAYLR_001250</name>
</gene>
<dbReference type="Gene3D" id="3.40.1280.10">
    <property type="match status" value="1"/>
</dbReference>
<comment type="catalytic activity">
    <reaction evidence="10">
        <text>uridine(1498) in 16S rRNA + S-adenosyl-L-methionine = N(3)-methyluridine(1498) in 16S rRNA + S-adenosyl-L-homocysteine + H(+)</text>
        <dbReference type="Rhea" id="RHEA:42920"/>
        <dbReference type="Rhea" id="RHEA-COMP:10283"/>
        <dbReference type="Rhea" id="RHEA-COMP:10284"/>
        <dbReference type="ChEBI" id="CHEBI:15378"/>
        <dbReference type="ChEBI" id="CHEBI:57856"/>
        <dbReference type="ChEBI" id="CHEBI:59789"/>
        <dbReference type="ChEBI" id="CHEBI:65315"/>
        <dbReference type="ChEBI" id="CHEBI:74502"/>
        <dbReference type="EC" id="2.1.1.193"/>
    </reaction>
</comment>
<name>A0AAD7UF24_9STRA</name>
<comment type="subcellular location">
    <subcellularLocation>
        <location evidence="1">Cytoplasm</location>
    </subcellularLocation>
</comment>
<dbReference type="InterPro" id="IPR029026">
    <property type="entry name" value="tRNA_m1G_MTases_N"/>
</dbReference>
<evidence type="ECO:0000313" key="13">
    <source>
        <dbReference type="Proteomes" id="UP001230188"/>
    </source>
</evidence>
<keyword evidence="13" id="KW-1185">Reference proteome</keyword>
<dbReference type="GO" id="GO:0005737">
    <property type="term" value="C:cytoplasm"/>
    <property type="evidence" value="ECO:0007669"/>
    <property type="project" value="UniProtKB-SubCell"/>
</dbReference>
<evidence type="ECO:0000256" key="8">
    <source>
        <dbReference type="ARBA" id="ARBA00022691"/>
    </source>
</evidence>
<dbReference type="PANTHER" id="PTHR30027:SF3">
    <property type="entry name" value="16S RRNA (URACIL(1498)-N(3))-METHYLTRANSFERASE"/>
    <property type="match status" value="1"/>
</dbReference>